<protein>
    <submittedName>
        <fullName evidence="1">Uncharacterized protein</fullName>
    </submittedName>
</protein>
<accession>A0A2G1WLA6</accession>
<keyword evidence="2" id="KW-1185">Reference proteome</keyword>
<evidence type="ECO:0000313" key="2">
    <source>
        <dbReference type="Proteomes" id="UP000222824"/>
    </source>
</evidence>
<evidence type="ECO:0000313" key="1">
    <source>
        <dbReference type="EMBL" id="PHQ39781.1"/>
    </source>
</evidence>
<sequence length="66" mass="6886">MSRSWPFAWRLAAVTFGGGQLASSGDPATFAAGGTVAVEAGIVAGLAQRPEQRSQQRYGTGEEMNQ</sequence>
<gene>
    <name evidence="1" type="ORF">DJ69_04460</name>
</gene>
<reference evidence="1 2" key="1">
    <citation type="journal article" date="2014" name="Front. Microbiol.">
        <title>Population and genomic analysis of the genus Halorubrum.</title>
        <authorList>
            <person name="Fullmer M.S."/>
            <person name="Soucy S.M."/>
            <person name="Swithers K.S."/>
            <person name="Makkay A.M."/>
            <person name="Wheeler R."/>
            <person name="Ventosa A."/>
            <person name="Gogarten J.P."/>
            <person name="Papke R.T."/>
        </authorList>
    </citation>
    <scope>NUCLEOTIDE SEQUENCE [LARGE SCALE GENOMIC DNA]</scope>
    <source>
        <strain evidence="1 2">C49</strain>
    </source>
</reference>
<dbReference type="AlphaFoldDB" id="A0A2G1WLA6"/>
<proteinExistence type="predicted"/>
<comment type="caution">
    <text evidence="1">The sequence shown here is derived from an EMBL/GenBank/DDBJ whole genome shotgun (WGS) entry which is preliminary data.</text>
</comment>
<dbReference type="RefSeq" id="WP_180271720.1">
    <property type="nucleotide sequence ID" value="NZ_NHOA01000030.1"/>
</dbReference>
<dbReference type="Proteomes" id="UP000222824">
    <property type="component" value="Unassembled WGS sequence"/>
</dbReference>
<dbReference type="EMBL" id="NHOA01000030">
    <property type="protein sequence ID" value="PHQ39781.1"/>
    <property type="molecule type" value="Genomic_DNA"/>
</dbReference>
<organism evidence="1 2">
    <name type="scientific">Halorubrum persicum</name>
    <dbReference type="NCBI Taxonomy" id="1383844"/>
    <lineage>
        <taxon>Archaea</taxon>
        <taxon>Methanobacteriati</taxon>
        <taxon>Methanobacteriota</taxon>
        <taxon>Stenosarchaea group</taxon>
        <taxon>Halobacteria</taxon>
        <taxon>Halobacteriales</taxon>
        <taxon>Haloferacaceae</taxon>
        <taxon>Halorubrum</taxon>
    </lineage>
</organism>
<name>A0A2G1WLA6_9EURY</name>